<dbReference type="GO" id="GO:0005634">
    <property type="term" value="C:nucleus"/>
    <property type="evidence" value="ECO:0007669"/>
    <property type="project" value="UniProtKB-SubCell"/>
</dbReference>
<evidence type="ECO:0000256" key="3">
    <source>
        <dbReference type="ARBA" id="ARBA00023125"/>
    </source>
</evidence>
<comment type="subunit">
    <text evidence="6">Heterotrimer.</text>
</comment>
<evidence type="ECO:0000313" key="8">
    <source>
        <dbReference type="EMBL" id="CAD1832319.1"/>
    </source>
</evidence>
<protein>
    <recommendedName>
        <fullName evidence="6">Nuclear transcription factor Y subunit</fullName>
    </recommendedName>
</protein>
<evidence type="ECO:0000256" key="6">
    <source>
        <dbReference type="RuleBase" id="RU367155"/>
    </source>
</evidence>
<comment type="function">
    <text evidence="6">Component of the sequence-specific heterotrimeric transcription factor (NF-Y) which specifically recognizes a 5'-CCAAT-3' box motif found in the promoters of its target genes.</text>
</comment>
<dbReference type="AlphaFoldDB" id="A0A6V7PN91"/>
<dbReference type="SMART" id="SM00521">
    <property type="entry name" value="CBF"/>
    <property type="match status" value="1"/>
</dbReference>
<proteinExistence type="inferred from homology"/>
<keyword evidence="5 6" id="KW-0539">Nucleus</keyword>
<feature type="compositionally biased region" description="Basic and acidic residues" evidence="7">
    <location>
        <begin position="253"/>
        <end position="269"/>
    </location>
</feature>
<comment type="similarity">
    <text evidence="6">Belongs to the NFYA/HAP2 subunit family.</text>
</comment>
<dbReference type="PANTHER" id="PTHR12632">
    <property type="entry name" value="TRANSCRIPTION FACTOR NF-Y ALPHA-RELATED"/>
    <property type="match status" value="1"/>
</dbReference>
<feature type="region of interest" description="Disordered" evidence="7">
    <location>
        <begin position="99"/>
        <end position="141"/>
    </location>
</feature>
<dbReference type="PRINTS" id="PR00616">
    <property type="entry name" value="CCAATSUBUNTB"/>
</dbReference>
<keyword evidence="3 6" id="KW-0238">DNA-binding</keyword>
<reference evidence="8" key="1">
    <citation type="submission" date="2020-07" db="EMBL/GenBank/DDBJ databases">
        <authorList>
            <person name="Lin J."/>
        </authorList>
    </citation>
    <scope>NUCLEOTIDE SEQUENCE</scope>
</reference>
<evidence type="ECO:0000256" key="1">
    <source>
        <dbReference type="ARBA" id="ARBA00004123"/>
    </source>
</evidence>
<dbReference type="EMBL" id="LR862150">
    <property type="protein sequence ID" value="CAD1832319.1"/>
    <property type="molecule type" value="Genomic_DNA"/>
</dbReference>
<dbReference type="GO" id="GO:0003677">
    <property type="term" value="F:DNA binding"/>
    <property type="evidence" value="ECO:0007669"/>
    <property type="project" value="UniProtKB-KW"/>
</dbReference>
<evidence type="ECO:0000256" key="5">
    <source>
        <dbReference type="ARBA" id="ARBA00023242"/>
    </source>
</evidence>
<feature type="region of interest" description="Disordered" evidence="7">
    <location>
        <begin position="237"/>
        <end position="361"/>
    </location>
</feature>
<organism evidence="8">
    <name type="scientific">Ananas comosus var. bracteatus</name>
    <name type="common">red pineapple</name>
    <dbReference type="NCBI Taxonomy" id="296719"/>
    <lineage>
        <taxon>Eukaryota</taxon>
        <taxon>Viridiplantae</taxon>
        <taxon>Streptophyta</taxon>
        <taxon>Embryophyta</taxon>
        <taxon>Tracheophyta</taxon>
        <taxon>Spermatophyta</taxon>
        <taxon>Magnoliopsida</taxon>
        <taxon>Liliopsida</taxon>
        <taxon>Poales</taxon>
        <taxon>Bromeliaceae</taxon>
        <taxon>Bromelioideae</taxon>
        <taxon>Ananas</taxon>
    </lineage>
</organism>
<evidence type="ECO:0000256" key="2">
    <source>
        <dbReference type="ARBA" id="ARBA00023015"/>
    </source>
</evidence>
<dbReference type="Pfam" id="PF02045">
    <property type="entry name" value="CBFB_NFYA"/>
    <property type="match status" value="1"/>
</dbReference>
<evidence type="ECO:0000256" key="7">
    <source>
        <dbReference type="SAM" id="MobiDB-lite"/>
    </source>
</evidence>
<dbReference type="PROSITE" id="PS51152">
    <property type="entry name" value="NFYA_HAP2_2"/>
    <property type="match status" value="1"/>
</dbReference>
<keyword evidence="2 6" id="KW-0805">Transcription regulation</keyword>
<name>A0A6V7PN91_ANACO</name>
<dbReference type="Gene3D" id="6.10.250.2430">
    <property type="match status" value="1"/>
</dbReference>
<dbReference type="GO" id="GO:0003700">
    <property type="term" value="F:DNA-binding transcription factor activity"/>
    <property type="evidence" value="ECO:0007669"/>
    <property type="project" value="UniProtKB-UniRule"/>
</dbReference>
<keyword evidence="4 6" id="KW-0804">Transcription</keyword>
<gene>
    <name evidence="8" type="ORF">CB5_LOCUS15530</name>
</gene>
<feature type="compositionally biased region" description="Polar residues" evidence="7">
    <location>
        <begin position="106"/>
        <end position="118"/>
    </location>
</feature>
<feature type="compositionally biased region" description="Polar residues" evidence="7">
    <location>
        <begin position="289"/>
        <end position="330"/>
    </location>
</feature>
<accession>A0A6V7PN91</accession>
<sequence length="377" mass="41720">MLPSQSCFERCNSVPIFDLFRSRISRELLRRPGGQDSVACCDFTCIVLGTFTEKKDLPRPAFDFKHLTDSNHLVFEYLYMSKNSLEFHGNQIEQLGHQMPGRDNSLIRSNSGSHQGVSKMSKDSLTEQQTLARSGDCSSYREQEGVQVRSALSGGKAEGALPSSQVDYSQFASLPYPYSAPFYGGVLTPYGTPNITHPDMVGVAPSARILPPLEPAAEPIYVNPKQYNAIVRRRQKKAKLEAENKTVKTRKPYLHESRHLHALKRERGSGGRFLNKKQQQQQQQEDRSPNTNPLTETPNSSDITTVCTSGGLSNPQEHRSFSSPGFSTSHARGGNTHGGNNHGPLDGRAQEVQFPTPGKSSLAFDILKHTSSRLGFK</sequence>
<comment type="subcellular location">
    <subcellularLocation>
        <location evidence="1 6">Nucleus</location>
    </subcellularLocation>
</comment>
<evidence type="ECO:0000256" key="4">
    <source>
        <dbReference type="ARBA" id="ARBA00023163"/>
    </source>
</evidence>
<dbReference type="InterPro" id="IPR001289">
    <property type="entry name" value="NFYA"/>
</dbReference>